<reference evidence="2" key="1">
    <citation type="journal article" date="2021" name="Nat. Commun.">
        <title>Genetic determinants of endophytism in the Arabidopsis root mycobiome.</title>
        <authorList>
            <person name="Mesny F."/>
            <person name="Miyauchi S."/>
            <person name="Thiergart T."/>
            <person name="Pickel B."/>
            <person name="Atanasova L."/>
            <person name="Karlsson M."/>
            <person name="Huettel B."/>
            <person name="Barry K.W."/>
            <person name="Haridas S."/>
            <person name="Chen C."/>
            <person name="Bauer D."/>
            <person name="Andreopoulos W."/>
            <person name="Pangilinan J."/>
            <person name="LaButti K."/>
            <person name="Riley R."/>
            <person name="Lipzen A."/>
            <person name="Clum A."/>
            <person name="Drula E."/>
            <person name="Henrissat B."/>
            <person name="Kohler A."/>
            <person name="Grigoriev I.V."/>
            <person name="Martin F.M."/>
            <person name="Hacquard S."/>
        </authorList>
    </citation>
    <scope>NUCLEOTIDE SEQUENCE</scope>
    <source>
        <strain evidence="2">MPI-SDFR-AT-0068</strain>
    </source>
</reference>
<dbReference type="EMBL" id="JAGPXF010000002">
    <property type="protein sequence ID" value="KAH7256940.1"/>
    <property type="molecule type" value="Genomic_DNA"/>
</dbReference>
<evidence type="ECO:0000313" key="2">
    <source>
        <dbReference type="EMBL" id="KAH7256940.1"/>
    </source>
</evidence>
<comment type="caution">
    <text evidence="2">The sequence shown here is derived from an EMBL/GenBank/DDBJ whole genome shotgun (WGS) entry which is preliminary data.</text>
</comment>
<evidence type="ECO:0000313" key="3">
    <source>
        <dbReference type="Proteomes" id="UP000813427"/>
    </source>
</evidence>
<evidence type="ECO:0000256" key="1">
    <source>
        <dbReference type="SAM" id="MobiDB-lite"/>
    </source>
</evidence>
<sequence>MDFTEYNESNSDSSLSLTSSIFAEHHDAPLFNFYSFDQVMDRDNYEHPAPPTAYISASTILEGTAAIRSSYAEADDVSMDDWTIINPSVASEITCPALTSVSVPVSTPSVADLTASNMFHLERQDTQSSGPASGPSSHVASGHASDEMSESMWMYSNSFTIAQDGQGLCGIGAWADIATSPLVAKMGIIPRQ</sequence>
<accession>A0A8K0WG26</accession>
<dbReference type="OrthoDB" id="5100854at2759"/>
<gene>
    <name evidence="2" type="ORF">BKA59DRAFT_468918</name>
</gene>
<proteinExistence type="predicted"/>
<protein>
    <submittedName>
        <fullName evidence="2">Uncharacterized protein</fullName>
    </submittedName>
</protein>
<dbReference type="Proteomes" id="UP000813427">
    <property type="component" value="Unassembled WGS sequence"/>
</dbReference>
<organism evidence="2 3">
    <name type="scientific">Fusarium tricinctum</name>
    <dbReference type="NCBI Taxonomy" id="61284"/>
    <lineage>
        <taxon>Eukaryota</taxon>
        <taxon>Fungi</taxon>
        <taxon>Dikarya</taxon>
        <taxon>Ascomycota</taxon>
        <taxon>Pezizomycotina</taxon>
        <taxon>Sordariomycetes</taxon>
        <taxon>Hypocreomycetidae</taxon>
        <taxon>Hypocreales</taxon>
        <taxon>Nectriaceae</taxon>
        <taxon>Fusarium</taxon>
        <taxon>Fusarium tricinctum species complex</taxon>
    </lineage>
</organism>
<keyword evidence="3" id="KW-1185">Reference proteome</keyword>
<feature type="compositionally biased region" description="Polar residues" evidence="1">
    <location>
        <begin position="126"/>
        <end position="139"/>
    </location>
</feature>
<feature type="region of interest" description="Disordered" evidence="1">
    <location>
        <begin position="123"/>
        <end position="143"/>
    </location>
</feature>
<dbReference type="AlphaFoldDB" id="A0A8K0WG26"/>
<name>A0A8K0WG26_9HYPO</name>